<organism evidence="9 10">
    <name type="scientific">Chlorella vulgaris</name>
    <name type="common">Green alga</name>
    <dbReference type="NCBI Taxonomy" id="3077"/>
    <lineage>
        <taxon>Eukaryota</taxon>
        <taxon>Viridiplantae</taxon>
        <taxon>Chlorophyta</taxon>
        <taxon>core chlorophytes</taxon>
        <taxon>Trebouxiophyceae</taxon>
        <taxon>Chlorellales</taxon>
        <taxon>Chlorellaceae</taxon>
        <taxon>Chlorella clade</taxon>
        <taxon>Chlorella</taxon>
    </lineage>
</organism>
<dbReference type="PANTHER" id="PTHR11972:SF69">
    <property type="entry name" value="FERRIC REDUCTION OXIDASE 6-RELATED"/>
    <property type="match status" value="1"/>
</dbReference>
<dbReference type="InterPro" id="IPR013121">
    <property type="entry name" value="Fe_red_NAD-bd_6"/>
</dbReference>
<dbReference type="SFLD" id="SFLDG01168">
    <property type="entry name" value="Ferric_reductase_subgroup_(FRE"/>
    <property type="match status" value="1"/>
</dbReference>
<keyword evidence="4" id="KW-0560">Oxidoreductase</keyword>
<dbReference type="Pfam" id="PF01794">
    <property type="entry name" value="Ferric_reduct"/>
    <property type="match status" value="1"/>
</dbReference>
<evidence type="ECO:0000256" key="2">
    <source>
        <dbReference type="ARBA" id="ARBA00022692"/>
    </source>
</evidence>
<dbReference type="PANTHER" id="PTHR11972">
    <property type="entry name" value="NADPH OXIDASE"/>
    <property type="match status" value="1"/>
</dbReference>
<evidence type="ECO:0000256" key="4">
    <source>
        <dbReference type="ARBA" id="ARBA00023002"/>
    </source>
</evidence>
<feature type="transmembrane region" description="Helical" evidence="7">
    <location>
        <begin position="189"/>
        <end position="210"/>
    </location>
</feature>
<feature type="domain" description="FAD-binding FR-type" evidence="8">
    <location>
        <begin position="338"/>
        <end position="450"/>
    </location>
</feature>
<dbReference type="EMBL" id="SIDB01000005">
    <property type="protein sequence ID" value="KAI3432471.1"/>
    <property type="molecule type" value="Genomic_DNA"/>
</dbReference>
<dbReference type="Pfam" id="PF08022">
    <property type="entry name" value="FAD_binding_8"/>
    <property type="match status" value="1"/>
</dbReference>
<evidence type="ECO:0000256" key="5">
    <source>
        <dbReference type="ARBA" id="ARBA00023136"/>
    </source>
</evidence>
<keyword evidence="3 7" id="KW-1133">Transmembrane helix</keyword>
<evidence type="ECO:0000313" key="9">
    <source>
        <dbReference type="EMBL" id="KAI3432471.1"/>
    </source>
</evidence>
<dbReference type="InterPro" id="IPR017927">
    <property type="entry name" value="FAD-bd_FR_type"/>
</dbReference>
<reference evidence="9" key="1">
    <citation type="journal article" date="2019" name="Plant J.">
        <title>Chlorella vulgaris genome assembly and annotation reveals the molecular basis for metabolic acclimation to high light conditions.</title>
        <authorList>
            <person name="Cecchin M."/>
            <person name="Marcolungo L."/>
            <person name="Rossato M."/>
            <person name="Girolomoni L."/>
            <person name="Cosentino E."/>
            <person name="Cuine S."/>
            <person name="Li-Beisson Y."/>
            <person name="Delledonne M."/>
            <person name="Ballottari M."/>
        </authorList>
    </citation>
    <scope>NUCLEOTIDE SEQUENCE</scope>
    <source>
        <strain evidence="9">211/11P</strain>
    </source>
</reference>
<keyword evidence="2 7" id="KW-0812">Transmembrane</keyword>
<reference evidence="9" key="2">
    <citation type="submission" date="2020-11" db="EMBL/GenBank/DDBJ databases">
        <authorList>
            <person name="Cecchin M."/>
            <person name="Marcolungo L."/>
            <person name="Rossato M."/>
            <person name="Girolomoni L."/>
            <person name="Cosentino E."/>
            <person name="Cuine S."/>
            <person name="Li-Beisson Y."/>
            <person name="Delledonne M."/>
            <person name="Ballottari M."/>
        </authorList>
    </citation>
    <scope>NUCLEOTIDE SEQUENCE</scope>
    <source>
        <strain evidence="9">211/11P</strain>
        <tissue evidence="9">Whole cell</tissue>
    </source>
</reference>
<gene>
    <name evidence="9" type="ORF">D9Q98_004020</name>
</gene>
<accession>A0A9D4TQZ3</accession>
<evidence type="ECO:0000256" key="7">
    <source>
        <dbReference type="SAM" id="Phobius"/>
    </source>
</evidence>
<comment type="caution">
    <text evidence="9">The sequence shown here is derived from an EMBL/GenBank/DDBJ whole genome shotgun (WGS) entry which is preliminary data.</text>
</comment>
<evidence type="ECO:0000256" key="6">
    <source>
        <dbReference type="SAM" id="MobiDB-lite"/>
    </source>
</evidence>
<feature type="region of interest" description="Disordered" evidence="6">
    <location>
        <begin position="558"/>
        <end position="582"/>
    </location>
</feature>
<proteinExistence type="predicted"/>
<feature type="transmembrane region" description="Helical" evidence="7">
    <location>
        <begin position="231"/>
        <end position="250"/>
    </location>
</feature>
<feature type="transmembrane region" description="Helical" evidence="7">
    <location>
        <begin position="130"/>
        <end position="155"/>
    </location>
</feature>
<evidence type="ECO:0000256" key="3">
    <source>
        <dbReference type="ARBA" id="ARBA00022989"/>
    </source>
</evidence>
<dbReference type="InterPro" id="IPR050369">
    <property type="entry name" value="RBOH/FRE"/>
</dbReference>
<comment type="subcellular location">
    <subcellularLocation>
        <location evidence="1">Membrane</location>
        <topology evidence="1">Multi-pass membrane protein</topology>
    </subcellularLocation>
</comment>
<feature type="transmembrane region" description="Helical" evidence="7">
    <location>
        <begin position="608"/>
        <end position="632"/>
    </location>
</feature>
<dbReference type="Proteomes" id="UP001055712">
    <property type="component" value="Unassembled WGS sequence"/>
</dbReference>
<dbReference type="InterPro" id="IPR013130">
    <property type="entry name" value="Fe3_Rdtase_TM_dom"/>
</dbReference>
<dbReference type="CDD" id="cd06186">
    <property type="entry name" value="NOX_Duox_like_FAD_NADP"/>
    <property type="match status" value="1"/>
</dbReference>
<feature type="transmembrane region" description="Helical" evidence="7">
    <location>
        <begin position="81"/>
        <end position="109"/>
    </location>
</feature>
<dbReference type="Pfam" id="PF08030">
    <property type="entry name" value="NAD_binding_6"/>
    <property type="match status" value="1"/>
</dbReference>
<evidence type="ECO:0000313" key="10">
    <source>
        <dbReference type="Proteomes" id="UP001055712"/>
    </source>
</evidence>
<dbReference type="PROSITE" id="PS51384">
    <property type="entry name" value="FAD_FR"/>
    <property type="match status" value="1"/>
</dbReference>
<dbReference type="SUPFAM" id="SSF52343">
    <property type="entry name" value="Ferredoxin reductase-like, C-terminal NADP-linked domain"/>
    <property type="match status" value="1"/>
</dbReference>
<feature type="transmembrane region" description="Helical" evidence="7">
    <location>
        <begin position="652"/>
        <end position="677"/>
    </location>
</feature>
<dbReference type="InterPro" id="IPR013112">
    <property type="entry name" value="FAD-bd_8"/>
</dbReference>
<dbReference type="GO" id="GO:0005886">
    <property type="term" value="C:plasma membrane"/>
    <property type="evidence" value="ECO:0007669"/>
    <property type="project" value="TreeGrafter"/>
</dbReference>
<name>A0A9D4TQZ3_CHLVU</name>
<evidence type="ECO:0000256" key="1">
    <source>
        <dbReference type="ARBA" id="ARBA00004141"/>
    </source>
</evidence>
<feature type="transmembrane region" description="Helical" evidence="7">
    <location>
        <begin position="270"/>
        <end position="293"/>
    </location>
</feature>
<keyword evidence="5 7" id="KW-0472">Membrane</keyword>
<sequence>MATAVEMAAIAKPGGISVVRAFLKLVIACAFGLFAYFSCAWLGDNFYLDWAWIYDYWGLPYPRSGSLDVKSLDAYDSGMMFFTWMPLLAAAFATMMLRALPSGAVPLFYRRTKRQIGRILAWEAPPRRFWVYWCGGMSIQDVLVLGFVAALNIYYCWHYLHYYSTYLDHFEELGIVLPQSKALIMVEKAGLTFGIMMWPNIWLLFLPIPQSSFLQNLTGLTYAHMIRYHRWLGHITLVVLSVHGWLYYIYWAISHEFWVMFTDWAVDSSINYLAGSISYIFGLILWCTSLGWIRRRLFEVFYRFHIVCFVGFSLFAYMHYSWSWTYFLPGLLLYAVDLVLRSGQLGQTTLITGAAVDDEAGVATVQLQVSQAASSCPLKEVFLMVPSISRWQWHPISIAGSEPDPATGGSTLTLNIKHYGKWTKSLLEHLQRAEPLPLRVSAPPSNGHCEWKGCEAVVLIGGGIGATPLLAMLREMCRSRLDPKEAAHVPARVVLVWACRNPREFCILDPELLTAATASDGWLTVELHSTKMVHTPTKPVPLDAALTSEGTFARLDSPKEPASIGNGISSDKPISDTSSDTTEVKRSNLGSPLFHGFARVIQPQSVGFWHLASVYLLVWAGAFFGTSLGAQYVAEHNTWLASSGNEYSMDMYYKLATIQFFTQFVMALGLPYLLAVFPVHMWRYWKAARGSSSELLPFAPPSRPTGHGRGCQMVGNLLTDGSDSHIELKSGRPVVRDAITSASKDASAGATVGVFVGGPEVLTHQVQLEVSDINQYACLGGGQGRPYLQFRVVTHSL</sequence>
<keyword evidence="10" id="KW-1185">Reference proteome</keyword>
<dbReference type="AlphaFoldDB" id="A0A9D4TQZ3"/>
<dbReference type="Gene3D" id="3.40.50.80">
    <property type="entry name" value="Nucleotide-binding domain of ferredoxin-NADP reductase (FNR) module"/>
    <property type="match status" value="1"/>
</dbReference>
<feature type="transmembrane region" description="Helical" evidence="7">
    <location>
        <begin position="300"/>
        <end position="318"/>
    </location>
</feature>
<dbReference type="InterPro" id="IPR039261">
    <property type="entry name" value="FNR_nucleotide-bd"/>
</dbReference>
<feature type="transmembrane region" description="Helical" evidence="7">
    <location>
        <begin position="21"/>
        <end position="43"/>
    </location>
</feature>
<evidence type="ECO:0000259" key="8">
    <source>
        <dbReference type="PROSITE" id="PS51384"/>
    </source>
</evidence>
<dbReference type="GO" id="GO:0016491">
    <property type="term" value="F:oxidoreductase activity"/>
    <property type="evidence" value="ECO:0007669"/>
    <property type="project" value="UniProtKB-KW"/>
</dbReference>
<dbReference type="SFLD" id="SFLDS00052">
    <property type="entry name" value="Ferric_Reductase_Domain"/>
    <property type="match status" value="1"/>
</dbReference>
<dbReference type="OrthoDB" id="167398at2759"/>
<protein>
    <recommendedName>
        <fullName evidence="8">FAD-binding FR-type domain-containing protein</fullName>
    </recommendedName>
</protein>